<proteinExistence type="predicted"/>
<dbReference type="EMBL" id="CP001087">
    <property type="protein sequence ID" value="ACN13553.1"/>
    <property type="molecule type" value="Genomic_DNA"/>
</dbReference>
<reference evidence="2 3" key="1">
    <citation type="journal article" date="2009" name="Environ. Microbiol.">
        <title>Genome sequence of Desulfobacterium autotrophicum HRM2, a marine sulfate reducer oxidizing organic carbon completely to carbon dioxide.</title>
        <authorList>
            <person name="Strittmatter A.W."/>
            <person name="Liesegang H."/>
            <person name="Rabus R."/>
            <person name="Decker I."/>
            <person name="Amann J."/>
            <person name="Andres S."/>
            <person name="Henne A."/>
            <person name="Fricke W.F."/>
            <person name="Martinez-Arias R."/>
            <person name="Bartels D."/>
            <person name="Goesmann A."/>
            <person name="Krause L."/>
            <person name="Puehler A."/>
            <person name="Klenk H.P."/>
            <person name="Richter M."/>
            <person name="Schuler M."/>
            <person name="Gloeckner F.O."/>
            <person name="Meyerdierks A."/>
            <person name="Gottschalk G."/>
            <person name="Amann R."/>
        </authorList>
    </citation>
    <scope>NUCLEOTIDE SEQUENCE [LARGE SCALE GENOMIC DNA]</scope>
    <source>
        <strain evidence="3">ATCC 43914 / DSM 3382 / HRM2</strain>
    </source>
</reference>
<evidence type="ECO:0000313" key="2">
    <source>
        <dbReference type="EMBL" id="ACN13553.1"/>
    </source>
</evidence>
<dbReference type="STRING" id="177437.HRM2_04350"/>
<dbReference type="PROSITE" id="PS51257">
    <property type="entry name" value="PROKAR_LIPOPROTEIN"/>
    <property type="match status" value="1"/>
</dbReference>
<dbReference type="KEGG" id="dat:HRM2_04350"/>
<dbReference type="Proteomes" id="UP000000442">
    <property type="component" value="Chromosome"/>
</dbReference>
<evidence type="ECO:0000313" key="3">
    <source>
        <dbReference type="Proteomes" id="UP000000442"/>
    </source>
</evidence>
<evidence type="ECO:0008006" key="4">
    <source>
        <dbReference type="Google" id="ProtNLM"/>
    </source>
</evidence>
<dbReference type="AlphaFoldDB" id="C0QGS8"/>
<dbReference type="HOGENOM" id="CLU_2092828_0_0_7"/>
<name>C0QGS8_DESAH</name>
<organism evidence="2 3">
    <name type="scientific">Desulforapulum autotrophicum (strain ATCC 43914 / DSM 3382 / VKM B-1955 / HRM2)</name>
    <name type="common">Desulfobacterium autotrophicum</name>
    <dbReference type="NCBI Taxonomy" id="177437"/>
    <lineage>
        <taxon>Bacteria</taxon>
        <taxon>Pseudomonadati</taxon>
        <taxon>Thermodesulfobacteriota</taxon>
        <taxon>Desulfobacteria</taxon>
        <taxon>Desulfobacterales</taxon>
        <taxon>Desulfobacteraceae</taxon>
        <taxon>Desulforapulum</taxon>
    </lineage>
</organism>
<keyword evidence="3" id="KW-1185">Reference proteome</keyword>
<sequence>MGVPRMERRRFPAFIIAVFMVLSVAGCGDDNGKYEGVGRLVAERNRARLAQSENKRQSPVPDKPLSSNSMGVKSSKEVLVEENVNIVSSSSGKILARGIAYLDENGKIITIRFGKQ</sequence>
<feature type="region of interest" description="Disordered" evidence="1">
    <location>
        <begin position="48"/>
        <end position="74"/>
    </location>
</feature>
<protein>
    <recommendedName>
        <fullName evidence="4">Lipoprotein</fullName>
    </recommendedName>
</protein>
<accession>C0QGS8</accession>
<evidence type="ECO:0000256" key="1">
    <source>
        <dbReference type="SAM" id="MobiDB-lite"/>
    </source>
</evidence>
<gene>
    <name evidence="2" type="ordered locus">HRM2_04350</name>
</gene>